<dbReference type="AlphaFoldDB" id="A0A1G4RXW2"/>
<dbReference type="InterPro" id="IPR009057">
    <property type="entry name" value="Homeodomain-like_sf"/>
</dbReference>
<dbReference type="GO" id="GO:0005829">
    <property type="term" value="C:cytosol"/>
    <property type="evidence" value="ECO:0007669"/>
    <property type="project" value="TreeGrafter"/>
</dbReference>
<evidence type="ECO:0000256" key="4">
    <source>
        <dbReference type="SAM" id="MobiDB-lite"/>
    </source>
</evidence>
<organism evidence="6 7">
    <name type="scientific">Rhizobium mongolense subsp. loessense</name>
    <dbReference type="NCBI Taxonomy" id="158890"/>
    <lineage>
        <taxon>Bacteria</taxon>
        <taxon>Pseudomonadati</taxon>
        <taxon>Pseudomonadota</taxon>
        <taxon>Alphaproteobacteria</taxon>
        <taxon>Hyphomicrobiales</taxon>
        <taxon>Rhizobiaceae</taxon>
        <taxon>Rhizobium/Agrobacterium group</taxon>
        <taxon>Rhizobium</taxon>
    </lineage>
</organism>
<name>A0A1G4RXW2_9HYPH</name>
<dbReference type="Pfam" id="PF12833">
    <property type="entry name" value="HTH_18"/>
    <property type="match status" value="1"/>
</dbReference>
<dbReference type="Pfam" id="PF12625">
    <property type="entry name" value="Arabinose_bd"/>
    <property type="match status" value="1"/>
</dbReference>
<keyword evidence="1" id="KW-0805">Transcription regulation</keyword>
<dbReference type="PROSITE" id="PS01124">
    <property type="entry name" value="HTH_ARAC_FAMILY_2"/>
    <property type="match status" value="1"/>
</dbReference>
<dbReference type="SMART" id="SM00342">
    <property type="entry name" value="HTH_ARAC"/>
    <property type="match status" value="1"/>
</dbReference>
<gene>
    <name evidence="6" type="ORF">SAMN02927900_03145</name>
</gene>
<feature type="region of interest" description="Disordered" evidence="4">
    <location>
        <begin position="330"/>
        <end position="351"/>
    </location>
</feature>
<keyword evidence="3" id="KW-0804">Transcription</keyword>
<dbReference type="EMBL" id="FMTM01000004">
    <property type="protein sequence ID" value="SCW61586.1"/>
    <property type="molecule type" value="Genomic_DNA"/>
</dbReference>
<evidence type="ECO:0000313" key="6">
    <source>
        <dbReference type="EMBL" id="SCW61586.1"/>
    </source>
</evidence>
<dbReference type="PRINTS" id="PR00032">
    <property type="entry name" value="HTHARAC"/>
</dbReference>
<dbReference type="RefSeq" id="WP_092585744.1">
    <property type="nucleotide sequence ID" value="NZ_FMTM01000004.1"/>
</dbReference>
<dbReference type="GO" id="GO:0003700">
    <property type="term" value="F:DNA-binding transcription factor activity"/>
    <property type="evidence" value="ECO:0007669"/>
    <property type="project" value="InterPro"/>
</dbReference>
<dbReference type="Gene3D" id="1.10.10.60">
    <property type="entry name" value="Homeodomain-like"/>
    <property type="match status" value="1"/>
</dbReference>
<reference evidence="6 7" key="1">
    <citation type="submission" date="2016-10" db="EMBL/GenBank/DDBJ databases">
        <authorList>
            <person name="de Groot N.N."/>
        </authorList>
    </citation>
    <scope>NUCLEOTIDE SEQUENCE [LARGE SCALE GENOMIC DNA]</scope>
    <source>
        <strain evidence="6 7">CGMCC 1.3401</strain>
    </source>
</reference>
<evidence type="ECO:0000256" key="2">
    <source>
        <dbReference type="ARBA" id="ARBA00023125"/>
    </source>
</evidence>
<evidence type="ECO:0000256" key="1">
    <source>
        <dbReference type="ARBA" id="ARBA00023015"/>
    </source>
</evidence>
<evidence type="ECO:0000313" key="7">
    <source>
        <dbReference type="Proteomes" id="UP000199542"/>
    </source>
</evidence>
<sequence length="351" mass="39074">MPVTFGTPLVRGSAYLPFVEFMEEIGAPVERVLEKALIPALVHKDPEALVPVQLAHSFLDKSARAVGSPDFGFAVGEHARIESLGAFGRSLRRSLTLHDALGKLHSKFPLYSSAERIWWSRTGNDVQIFHAYTCETAAGSRYAQQCALLLLRDLVRLAAGPSWQPGEVLSPNPVLDLGPVRKVFDGARLRQSEFTGIVFPAEILNRPMRWFWSGNEWGDKHDQTAFERSSPAGDFAGSIKQVISALMNRGRCQLSDVAEAVGLHPRTLQRYLSESEEEYSDLLAEVRFETALRLMSDPSVRVIDVAYELGYSDPANFTRAFRHWTGLKPSEFRRSQAPQKKSGSRAKPGYS</sequence>
<dbReference type="PANTHER" id="PTHR47894">
    <property type="entry name" value="HTH-TYPE TRANSCRIPTIONAL REGULATOR GADX"/>
    <property type="match status" value="1"/>
</dbReference>
<evidence type="ECO:0000259" key="5">
    <source>
        <dbReference type="PROSITE" id="PS01124"/>
    </source>
</evidence>
<protein>
    <submittedName>
        <fullName evidence="6">Helix-turn-helix domain-containing protein</fullName>
    </submittedName>
</protein>
<dbReference type="GO" id="GO:0000976">
    <property type="term" value="F:transcription cis-regulatory region binding"/>
    <property type="evidence" value="ECO:0007669"/>
    <property type="project" value="TreeGrafter"/>
</dbReference>
<keyword evidence="2" id="KW-0238">DNA-binding</keyword>
<dbReference type="InterPro" id="IPR020449">
    <property type="entry name" value="Tscrpt_reg_AraC-type_HTH"/>
</dbReference>
<dbReference type="InterPro" id="IPR018060">
    <property type="entry name" value="HTH_AraC"/>
</dbReference>
<dbReference type="InterPro" id="IPR032687">
    <property type="entry name" value="AraC-type_N"/>
</dbReference>
<dbReference type="Proteomes" id="UP000199542">
    <property type="component" value="Unassembled WGS sequence"/>
</dbReference>
<feature type="domain" description="HTH araC/xylS-type" evidence="5">
    <location>
        <begin position="237"/>
        <end position="335"/>
    </location>
</feature>
<evidence type="ECO:0000256" key="3">
    <source>
        <dbReference type="ARBA" id="ARBA00023163"/>
    </source>
</evidence>
<dbReference type="PANTHER" id="PTHR47894:SF4">
    <property type="entry name" value="HTH-TYPE TRANSCRIPTIONAL REGULATOR GADX"/>
    <property type="match status" value="1"/>
</dbReference>
<proteinExistence type="predicted"/>
<accession>A0A1G4RXW2</accession>
<dbReference type="SUPFAM" id="SSF46689">
    <property type="entry name" value="Homeodomain-like"/>
    <property type="match status" value="1"/>
</dbReference>